<dbReference type="Proteomes" id="UP000198943">
    <property type="component" value="Unassembled WGS sequence"/>
</dbReference>
<feature type="compositionally biased region" description="Basic and acidic residues" evidence="1">
    <location>
        <begin position="884"/>
        <end position="899"/>
    </location>
</feature>
<organism evidence="2 3">
    <name type="scientific">Succiniclasticum ruminis</name>
    <dbReference type="NCBI Taxonomy" id="40841"/>
    <lineage>
        <taxon>Bacteria</taxon>
        <taxon>Bacillati</taxon>
        <taxon>Bacillota</taxon>
        <taxon>Negativicutes</taxon>
        <taxon>Acidaminococcales</taxon>
        <taxon>Acidaminococcaceae</taxon>
        <taxon>Succiniclasticum</taxon>
    </lineage>
</organism>
<feature type="region of interest" description="Disordered" evidence="1">
    <location>
        <begin position="832"/>
        <end position="914"/>
    </location>
</feature>
<dbReference type="OrthoDB" id="6951663at2"/>
<dbReference type="RefSeq" id="WP_093729801.1">
    <property type="nucleotide sequence ID" value="NZ_FMYW01000004.1"/>
</dbReference>
<dbReference type="InterPro" id="IPR027417">
    <property type="entry name" value="P-loop_NTPase"/>
</dbReference>
<dbReference type="Gene3D" id="3.40.50.300">
    <property type="entry name" value="P-loop containing nucleotide triphosphate hydrolases"/>
    <property type="match status" value="1"/>
</dbReference>
<feature type="region of interest" description="Disordered" evidence="1">
    <location>
        <begin position="495"/>
        <end position="570"/>
    </location>
</feature>
<dbReference type="SUPFAM" id="SSF52540">
    <property type="entry name" value="P-loop containing nucleoside triphosphate hydrolases"/>
    <property type="match status" value="1"/>
</dbReference>
<protein>
    <submittedName>
        <fullName evidence="2">Uncharacterized protein</fullName>
    </submittedName>
</protein>
<name>A0A1G6K8V4_9FIRM</name>
<accession>A0A1G6K8V4</accession>
<feature type="compositionally biased region" description="Basic and acidic residues" evidence="1">
    <location>
        <begin position="495"/>
        <end position="522"/>
    </location>
</feature>
<feature type="compositionally biased region" description="Low complexity" evidence="1">
    <location>
        <begin position="547"/>
        <end position="557"/>
    </location>
</feature>
<keyword evidence="3" id="KW-1185">Reference proteome</keyword>
<evidence type="ECO:0000313" key="2">
    <source>
        <dbReference type="EMBL" id="SDC26995.1"/>
    </source>
</evidence>
<evidence type="ECO:0000313" key="3">
    <source>
        <dbReference type="Proteomes" id="UP000198943"/>
    </source>
</evidence>
<reference evidence="3" key="1">
    <citation type="submission" date="2016-10" db="EMBL/GenBank/DDBJ databases">
        <authorList>
            <person name="Varghese N."/>
            <person name="Submissions S."/>
        </authorList>
    </citation>
    <scope>NUCLEOTIDE SEQUENCE [LARGE SCALE GENOMIC DNA]</scope>
    <source>
        <strain evidence="3">DSM 11005</strain>
    </source>
</reference>
<proteinExistence type="predicted"/>
<sequence>MDIKAFDSLISDFKSMADTTRSDLTNVIDMLSEGKVPSDELRQRIDESLGDLQNKYGNIYAELQKYATNVECPNSKAGVDFFAETFKRSEELRIREELEKAKAVIEKFLRVTSSVDSYLEALKPYQNNAQQLLDDIIAKKVNDEIEDKIQSEKVFLQILEERFDDSDEDTLYDILGEHYSKKIERGLALKRYFIGGETTGPETKRETASEQVTEIKEDVPETKPQNTNVAGPNYVTAKGKVKTGKSNATAFIKDINGSNARNPFEKNAANFSRNILALGIRFGVISHELVEQDVLVTSSSKKRMQADKSTVVALIESALHDLKKKGYILEYELPSLKEPVYCLSPLTEACLKKKTVQDLFPDVDWSKYIGVIGGYQVPEDILKRIYQSNLLLFKYLSSKPGLWYGDKDLNLERSFKALTSSDDGEIQITGREIFDRINLSVDEKKTVRCIIDNGYLPENLPENESIFVIDRNHESAHSGRTVYYFDEIVAKKTAAENPEETVKSGGSKEIETSSSASDKEASASDTSKLVSTKKENAERDESEPQLKTKPQPNPKTKPATRVVPAETDSNEPVQELPEFICAKSKLKYGKADVSQFVKELTRKNTMDLYSCDSAWLKRVIIEYGTVFGAITSDWFFEMLITLDHDGTERMKAAQDISLALSELLKNGYLIEYELPPKGESVYFLSPLTEACLKKKAARDIEWGTEIPSEPLFVGTDKISVQTINRFLLNNELYACFNRYCHNNEVEFLPGFERILGMPIETTSDFSGLIIYDKVNVRIKGKETSCFIENGCTSVLDPADVLVVDRKYEASSSKHKIYYLDDLDTNKVKETAKKEKANLPNKTPKTKIAVPKPDRLDASAVSNPISGLLKQKQGDKKLPASGAVKNKDHSPEPKKPEKAEPVPVTPQPIEPGQAKPDLEGLVSVTPETNVPVKQDPGKETTGTTDAGTIAELPKTKCFEIDDLVKLLDGNETPSDEDFYQIILSLLSGQNATVLSSDSCVVQALLMAKAAAGNSNNTKCKRLYEQLLLATKLPLDSLHYTSEWLEDVYSDENGILKSARLASYIHALVHPDRPYDFSLMSKCNNILQNYEEEFSSFLELKQLFSELTLIGNTLPSGFSDSVLAHLGDAATKDKYVEDLKKSATDFLQTPQGKTGIRQLSKFYELSMGNNSDIYQALTTVAGNQIDDLDIVKACLKDYCEENKGTFSISQDMVDAKIDEFWSKVTGKDYYTLDFRARSRADNRFKERIQLMKDWAEYADSVSGEGLDINKVRKMRSKIVKAATAAKEALTGSSDAEKNLLAWVVNSLLKFFNKGKEKDIRAFTELLHTGVISLDDNGIPVIDDNWHQIRYYEPWRLVLRHIISLKSEENRALDKVKFNIFDSSSPIYDNLQQLKMIGKYIGNEEDVRSASNENSINVARRSADDRLKKFNNTLELSFTYGRISEDEKETILGSAKQFKPDFYRTLDFGIWGQFLDALYKRINEASKVRKAELRNQLQARFDRIANNEDSYDKEPPAILTTARRLLEEENNFAVTEEYINQFDSGNVEATTEALETSLYDPDSFAEFLDDRVFKSIYSECLKNKREAALSSFAIKYCENHYPEGWDSQYKKSCKKLINSWPKKLEKDKKADKIDIQVANVFGALGFMVKSVAQNKKYREEVFELTATPADKSLPDYPHPIARFGTQNNSPINVVVFRDGVDVKQLTDTMTRLNLGELTVVLINGCIDLGKRRQIAEEFHGTSRQNSFIFIDWVLAIFLALHQDSERLPVLLKCTLPFTTYQPFLCGGGSTADEMFCGRTVELASLINPNGACVVYGGRQLGKTALLERTASRCSKTQNKAYAVYSNINNCKSEKELVKKLSTDIATNTYLPKLKTDSLQAFCNDILSLFNSNRIVSMHLLMDEADDFLKSIADDNYIALQPLIDLKRVTKNNFKFVLAGLHNVCRAKNATKNNGVFGQLGEPLCIKPLSPTDALQLLSRPLRYLGFKITRYPHLETILTQTNYYPGILQFFGYKLVENLSVNYSKYYRAANGNPPFTLQDDLLGELISSSDLNRSIAEKFRLSLELDERYFMIARCIALLHYDQDEKKLNWMGYKVEDIIETAKEFDIQCLANEDQDDYILLLDEMVDMGILSRPDSKHYRLRRSSFVQLIGPNYDAVFEEIDKENRRTAK</sequence>
<evidence type="ECO:0000256" key="1">
    <source>
        <dbReference type="SAM" id="MobiDB-lite"/>
    </source>
</evidence>
<dbReference type="EMBL" id="FMYW01000004">
    <property type="protein sequence ID" value="SDC26995.1"/>
    <property type="molecule type" value="Genomic_DNA"/>
</dbReference>
<gene>
    <name evidence="2" type="ORF">SAMN04487864_104108</name>
</gene>
<feature type="compositionally biased region" description="Basic and acidic residues" evidence="1">
    <location>
        <begin position="532"/>
        <end position="546"/>
    </location>
</feature>